<dbReference type="Gene3D" id="2.60.120.260">
    <property type="entry name" value="Galactose-binding domain-like"/>
    <property type="match status" value="1"/>
</dbReference>
<proteinExistence type="predicted"/>
<name>A0A0F9MV03_9ZZZZ</name>
<dbReference type="AlphaFoldDB" id="A0A0F9MV03"/>
<sequence>MAITLIAPPGLSDLPDSALNAEEIAQGQHAVKILENTKFGVVRPEFFYMGRFSDGQTVARPTSKVDNLPYLASEVIYLWEIVLTSDPRDGISSGPGTILYFDYDVEQKDDGSPGLVHCKTVYHVQGGQTTETQDGELSVWAVGVRGLDQLSLAAIPAWTNVPETDFDLDSAWREDRLKDLNAAAKRSVVQAEFFDLGEFGNGQTVPQPVSDVDGFTYPYADLVFLTSWRWTPAFATGLSSGPSGHTLARLEKSVNGTTGLVDTTVTYRLGASSDTVTQDGRIHVFAFGFRAGITATGTVSFTDQNANVFLPGKPPLDDDTLVMVRNSKFAALRPEFFVTTQAHGTTVPLPTSPIDGYAYIRAELIYLYERSDTAVPGSIGSLLGLHGFIRQDTGVTTLNTAYYRQGGAQTNTNNGTFRVVTVALRSKDVEVDSDTGGPTGTEPGFEGGVDNDLVSGGGIVLMRNPDFESGDKNWTKGPGFTIEEDAANAYDGDWVGKFIGSADAALRNSVAIPCSPGNIVLGHCFIKRVSGDGTPNVRISWRDVSKNEFATTGGGGITSSTYALSRVVGIAPAGTFFAVVECTAGAPSVSQTAYYDQFHAAFFPIDLDDVGDSADRFARTAAHSSYRPLSNALTATDAGVNATVNIAAHTMRFYQNPPNDVSNNAGNVFTLTFDTLYFIYYQDDDLSGGAQTYLATTTRETASGLYVGSIRTPLNGGSDTIGNNDGGAGAQIGGLFIFYAVLFSAGSAWANPGNAADTKTSTLSAGSKSGAGGIQTIIVDDFLGMTLPWKRLELKIRTQVKNMSGAAPIAKVDVELAGGTTFGTSIYSTSANRALQVDTLVLAQSQRLNDVRVQAALITDTGEQADMDFYEAWIEGEL</sequence>
<evidence type="ECO:0008006" key="2">
    <source>
        <dbReference type="Google" id="ProtNLM"/>
    </source>
</evidence>
<evidence type="ECO:0000313" key="1">
    <source>
        <dbReference type="EMBL" id="KKM80460.1"/>
    </source>
</evidence>
<organism evidence="1">
    <name type="scientific">marine sediment metagenome</name>
    <dbReference type="NCBI Taxonomy" id="412755"/>
    <lineage>
        <taxon>unclassified sequences</taxon>
        <taxon>metagenomes</taxon>
        <taxon>ecological metagenomes</taxon>
    </lineage>
</organism>
<gene>
    <name evidence="1" type="ORF">LCGC14_1339600</name>
</gene>
<dbReference type="EMBL" id="LAZR01008177">
    <property type="protein sequence ID" value="KKM80460.1"/>
    <property type="molecule type" value="Genomic_DNA"/>
</dbReference>
<protein>
    <recommendedName>
        <fullName evidence="2">Tip attachment protein J domain-containing protein</fullName>
    </recommendedName>
</protein>
<accession>A0A0F9MV03</accession>
<comment type="caution">
    <text evidence="1">The sequence shown here is derived from an EMBL/GenBank/DDBJ whole genome shotgun (WGS) entry which is preliminary data.</text>
</comment>
<reference evidence="1" key="1">
    <citation type="journal article" date="2015" name="Nature">
        <title>Complex archaea that bridge the gap between prokaryotes and eukaryotes.</title>
        <authorList>
            <person name="Spang A."/>
            <person name="Saw J.H."/>
            <person name="Jorgensen S.L."/>
            <person name="Zaremba-Niedzwiedzka K."/>
            <person name="Martijn J."/>
            <person name="Lind A.E."/>
            <person name="van Eijk R."/>
            <person name="Schleper C."/>
            <person name="Guy L."/>
            <person name="Ettema T.J."/>
        </authorList>
    </citation>
    <scope>NUCLEOTIDE SEQUENCE</scope>
</reference>